<feature type="compositionally biased region" description="Basic and acidic residues" evidence="4">
    <location>
        <begin position="61"/>
        <end position="79"/>
    </location>
</feature>
<evidence type="ECO:0000256" key="4">
    <source>
        <dbReference type="SAM" id="MobiDB-lite"/>
    </source>
</evidence>
<dbReference type="AlphaFoldDB" id="A0A921ZWF9"/>
<evidence type="ECO:0000256" key="1">
    <source>
        <dbReference type="ARBA" id="ARBA00022460"/>
    </source>
</evidence>
<dbReference type="GO" id="GO:0031012">
    <property type="term" value="C:extracellular matrix"/>
    <property type="evidence" value="ECO:0007669"/>
    <property type="project" value="TreeGrafter"/>
</dbReference>
<reference evidence="5" key="2">
    <citation type="submission" date="2020-12" db="EMBL/GenBank/DDBJ databases">
        <authorList>
            <person name="Kanost M."/>
        </authorList>
    </citation>
    <scope>NUCLEOTIDE SEQUENCE</scope>
</reference>
<dbReference type="InterPro" id="IPR051217">
    <property type="entry name" value="Insect_Cuticle_Struc_Prot"/>
</dbReference>
<organism evidence="5 6">
    <name type="scientific">Manduca sexta</name>
    <name type="common">Tobacco hawkmoth</name>
    <name type="synonym">Tobacco hornworm</name>
    <dbReference type="NCBI Taxonomy" id="7130"/>
    <lineage>
        <taxon>Eukaryota</taxon>
        <taxon>Metazoa</taxon>
        <taxon>Ecdysozoa</taxon>
        <taxon>Arthropoda</taxon>
        <taxon>Hexapoda</taxon>
        <taxon>Insecta</taxon>
        <taxon>Pterygota</taxon>
        <taxon>Neoptera</taxon>
        <taxon>Endopterygota</taxon>
        <taxon>Lepidoptera</taxon>
        <taxon>Glossata</taxon>
        <taxon>Ditrysia</taxon>
        <taxon>Bombycoidea</taxon>
        <taxon>Sphingidae</taxon>
        <taxon>Sphinginae</taxon>
        <taxon>Sphingini</taxon>
        <taxon>Manduca</taxon>
    </lineage>
</organism>
<evidence type="ECO:0000256" key="3">
    <source>
        <dbReference type="PROSITE-ProRule" id="PRU00497"/>
    </source>
</evidence>
<reference evidence="5" key="1">
    <citation type="journal article" date="2016" name="Insect Biochem. Mol. Biol.">
        <title>Multifaceted biological insights from a draft genome sequence of the tobacco hornworm moth, Manduca sexta.</title>
        <authorList>
            <person name="Kanost M.R."/>
            <person name="Arrese E.L."/>
            <person name="Cao X."/>
            <person name="Chen Y.R."/>
            <person name="Chellapilla S."/>
            <person name="Goldsmith M.R."/>
            <person name="Grosse-Wilde E."/>
            <person name="Heckel D.G."/>
            <person name="Herndon N."/>
            <person name="Jiang H."/>
            <person name="Papanicolaou A."/>
            <person name="Qu J."/>
            <person name="Soulages J.L."/>
            <person name="Vogel H."/>
            <person name="Walters J."/>
            <person name="Waterhouse R.M."/>
            <person name="Ahn S.J."/>
            <person name="Almeida F.C."/>
            <person name="An C."/>
            <person name="Aqrawi P."/>
            <person name="Bretschneider A."/>
            <person name="Bryant W.B."/>
            <person name="Bucks S."/>
            <person name="Chao H."/>
            <person name="Chevignon G."/>
            <person name="Christen J.M."/>
            <person name="Clarke D.F."/>
            <person name="Dittmer N.T."/>
            <person name="Ferguson L.C.F."/>
            <person name="Garavelou S."/>
            <person name="Gordon K.H.J."/>
            <person name="Gunaratna R.T."/>
            <person name="Han Y."/>
            <person name="Hauser F."/>
            <person name="He Y."/>
            <person name="Heidel-Fischer H."/>
            <person name="Hirsh A."/>
            <person name="Hu Y."/>
            <person name="Jiang H."/>
            <person name="Kalra D."/>
            <person name="Klinner C."/>
            <person name="Konig C."/>
            <person name="Kovar C."/>
            <person name="Kroll A.R."/>
            <person name="Kuwar S.S."/>
            <person name="Lee S.L."/>
            <person name="Lehman R."/>
            <person name="Li K."/>
            <person name="Li Z."/>
            <person name="Liang H."/>
            <person name="Lovelace S."/>
            <person name="Lu Z."/>
            <person name="Mansfield J.H."/>
            <person name="McCulloch K.J."/>
            <person name="Mathew T."/>
            <person name="Morton B."/>
            <person name="Muzny D.M."/>
            <person name="Neunemann D."/>
            <person name="Ongeri F."/>
            <person name="Pauchet Y."/>
            <person name="Pu L.L."/>
            <person name="Pyrousis I."/>
            <person name="Rao X.J."/>
            <person name="Redding A."/>
            <person name="Roesel C."/>
            <person name="Sanchez-Gracia A."/>
            <person name="Schaack S."/>
            <person name="Shukla A."/>
            <person name="Tetreau G."/>
            <person name="Wang Y."/>
            <person name="Xiong G.H."/>
            <person name="Traut W."/>
            <person name="Walsh T.K."/>
            <person name="Worley K.C."/>
            <person name="Wu D."/>
            <person name="Wu W."/>
            <person name="Wu Y.Q."/>
            <person name="Zhang X."/>
            <person name="Zou Z."/>
            <person name="Zucker H."/>
            <person name="Briscoe A.D."/>
            <person name="Burmester T."/>
            <person name="Clem R.J."/>
            <person name="Feyereisen R."/>
            <person name="Grimmelikhuijzen C.J.P."/>
            <person name="Hamodrakas S.J."/>
            <person name="Hansson B.S."/>
            <person name="Huguet E."/>
            <person name="Jermiin L.S."/>
            <person name="Lan Q."/>
            <person name="Lehman H.K."/>
            <person name="Lorenzen M."/>
            <person name="Merzendorfer H."/>
            <person name="Michalopoulos I."/>
            <person name="Morton D.B."/>
            <person name="Muthukrishnan S."/>
            <person name="Oakeshott J.G."/>
            <person name="Palmer W."/>
            <person name="Park Y."/>
            <person name="Passarelli A.L."/>
            <person name="Rozas J."/>
            <person name="Schwartz L.M."/>
            <person name="Smith W."/>
            <person name="Southgate A."/>
            <person name="Vilcinskas A."/>
            <person name="Vogt R."/>
            <person name="Wang P."/>
            <person name="Werren J."/>
            <person name="Yu X.Q."/>
            <person name="Zhou J.J."/>
            <person name="Brown S.J."/>
            <person name="Scherer S.E."/>
            <person name="Richards S."/>
            <person name="Blissard G.W."/>
        </authorList>
    </citation>
    <scope>NUCLEOTIDE SEQUENCE</scope>
</reference>
<keyword evidence="1 3" id="KW-0193">Cuticle</keyword>
<evidence type="ECO:0000313" key="6">
    <source>
        <dbReference type="Proteomes" id="UP000791440"/>
    </source>
</evidence>
<dbReference type="InterPro" id="IPR000618">
    <property type="entry name" value="Insect_cuticle"/>
</dbReference>
<keyword evidence="2" id="KW-0732">Signal</keyword>
<proteinExistence type="predicted"/>
<dbReference type="PROSITE" id="PS51155">
    <property type="entry name" value="CHIT_BIND_RR_2"/>
    <property type="match status" value="1"/>
</dbReference>
<gene>
    <name evidence="5" type="ORF">O3G_MSEX014785</name>
</gene>
<dbReference type="PANTHER" id="PTHR12236:SF95">
    <property type="entry name" value="CUTICULAR PROTEIN 76BD, ISOFORM C-RELATED"/>
    <property type="match status" value="1"/>
</dbReference>
<feature type="region of interest" description="Disordered" evidence="4">
    <location>
        <begin position="61"/>
        <end position="86"/>
    </location>
</feature>
<evidence type="ECO:0000256" key="2">
    <source>
        <dbReference type="ARBA" id="ARBA00022729"/>
    </source>
</evidence>
<evidence type="ECO:0008006" key="7">
    <source>
        <dbReference type="Google" id="ProtNLM"/>
    </source>
</evidence>
<sequence length="127" mass="15026">WLLRYSFSLPYWVLQRRTTRSPPSTCTSTTVTTSPVYHHGHGHEHHDYYTYPKYDFEYKVEDSHTGDHKSQHESRDGDVVHGYYSLQQPDGSLRDVHYHGDDHSGFHAEVHYSTNHGQPEQHDKHFY</sequence>
<keyword evidence="6" id="KW-1185">Reference proteome</keyword>
<dbReference type="EMBL" id="JH669281">
    <property type="protein sequence ID" value="KAG6464874.1"/>
    <property type="molecule type" value="Genomic_DNA"/>
</dbReference>
<dbReference type="GO" id="GO:0005615">
    <property type="term" value="C:extracellular space"/>
    <property type="evidence" value="ECO:0007669"/>
    <property type="project" value="TreeGrafter"/>
</dbReference>
<dbReference type="Proteomes" id="UP000791440">
    <property type="component" value="Unassembled WGS sequence"/>
</dbReference>
<feature type="non-terminal residue" evidence="5">
    <location>
        <position position="1"/>
    </location>
</feature>
<name>A0A921ZWF9_MANSE</name>
<protein>
    <recommendedName>
        <fullName evidence="7">Cuticle protein</fullName>
    </recommendedName>
</protein>
<dbReference type="Pfam" id="PF00379">
    <property type="entry name" value="Chitin_bind_4"/>
    <property type="match status" value="1"/>
</dbReference>
<dbReference type="GO" id="GO:0042302">
    <property type="term" value="F:structural constituent of cuticle"/>
    <property type="evidence" value="ECO:0007669"/>
    <property type="project" value="UniProtKB-UniRule"/>
</dbReference>
<dbReference type="PANTHER" id="PTHR12236">
    <property type="entry name" value="STRUCTURAL CONTITUENT OF CUTICLE"/>
    <property type="match status" value="1"/>
</dbReference>
<comment type="caution">
    <text evidence="5">The sequence shown here is derived from an EMBL/GenBank/DDBJ whole genome shotgun (WGS) entry which is preliminary data.</text>
</comment>
<accession>A0A921ZWF9</accession>
<evidence type="ECO:0000313" key="5">
    <source>
        <dbReference type="EMBL" id="KAG6464874.1"/>
    </source>
</evidence>